<keyword evidence="2" id="KW-1185">Reference proteome</keyword>
<organism evidence="1 2">
    <name type="scientific">Pseudolactococcus paracarnosus</name>
    <dbReference type="NCBI Taxonomy" id="2749962"/>
    <lineage>
        <taxon>Bacteria</taxon>
        <taxon>Bacillati</taxon>
        <taxon>Bacillota</taxon>
        <taxon>Bacilli</taxon>
        <taxon>Lactobacillales</taxon>
        <taxon>Streptococcaceae</taxon>
        <taxon>Pseudolactococcus</taxon>
    </lineage>
</organism>
<gene>
    <name evidence="1" type="ORF">GYN19_09830</name>
</gene>
<proteinExistence type="predicted"/>
<dbReference type="Proteomes" id="UP001522462">
    <property type="component" value="Unassembled WGS sequence"/>
</dbReference>
<reference evidence="1 2" key="1">
    <citation type="journal article" date="2022" name="Microbiol. Res.">
        <title>Comparative genome analysis, predicted lifestyle and antimicrobial strategies of Lactococcus carnosus and Lactococcus paracarnosus isolated from meat.</title>
        <authorList>
            <person name="Werum V."/>
            <person name="Ehrmann M."/>
            <person name="Vogel R."/>
            <person name="Hilgarth M."/>
        </authorList>
    </citation>
    <scope>NUCLEOTIDE SEQUENCE [LARGE SCALE GENOMIC DNA]</scope>
    <source>
        <strain evidence="1 2">TMW21897</strain>
    </source>
</reference>
<protein>
    <submittedName>
        <fullName evidence="1">Uncharacterized protein</fullName>
    </submittedName>
</protein>
<evidence type="ECO:0000313" key="1">
    <source>
        <dbReference type="EMBL" id="MCJ1978249.1"/>
    </source>
</evidence>
<comment type="caution">
    <text evidence="1">The sequence shown here is derived from an EMBL/GenBank/DDBJ whole genome shotgun (WGS) entry which is preliminary data.</text>
</comment>
<dbReference type="RefSeq" id="WP_243915191.1">
    <property type="nucleotide sequence ID" value="NZ_JAAECY010000034.1"/>
</dbReference>
<dbReference type="EMBL" id="JAAEDA010000017">
    <property type="protein sequence ID" value="MCJ1978249.1"/>
    <property type="molecule type" value="Genomic_DNA"/>
</dbReference>
<name>A0ABT0AP46_9LACT</name>
<accession>A0ABT0AP46</accession>
<sequence length="56" mass="6763">MNVTKYVVSKVVFSIEFTQIIAVLFDAYEDEQDRTSETNESKQFIKYSIYKFRKKR</sequence>
<evidence type="ECO:0000313" key="2">
    <source>
        <dbReference type="Proteomes" id="UP001522462"/>
    </source>
</evidence>